<reference evidence="1" key="2">
    <citation type="journal article" date="2015" name="Data Brief">
        <title>Shoot transcriptome of the giant reed, Arundo donax.</title>
        <authorList>
            <person name="Barrero R.A."/>
            <person name="Guerrero F.D."/>
            <person name="Moolhuijzen P."/>
            <person name="Goolsby J.A."/>
            <person name="Tidwell J."/>
            <person name="Bellgard S.E."/>
            <person name="Bellgard M.I."/>
        </authorList>
    </citation>
    <scope>NUCLEOTIDE SEQUENCE</scope>
    <source>
        <tissue evidence="1">Shoot tissue taken approximately 20 cm above the soil surface</tissue>
    </source>
</reference>
<name>A0A0A9Q7J7_ARUDO</name>
<sequence>MCFGSSGMCMCLTFRQSCNCWIVPGRLEPWTALSVRCSNSNLMATFLNEISKWMCSAE</sequence>
<proteinExistence type="predicted"/>
<organism evidence="1">
    <name type="scientific">Arundo donax</name>
    <name type="common">Giant reed</name>
    <name type="synonym">Donax arundinaceus</name>
    <dbReference type="NCBI Taxonomy" id="35708"/>
    <lineage>
        <taxon>Eukaryota</taxon>
        <taxon>Viridiplantae</taxon>
        <taxon>Streptophyta</taxon>
        <taxon>Embryophyta</taxon>
        <taxon>Tracheophyta</taxon>
        <taxon>Spermatophyta</taxon>
        <taxon>Magnoliopsida</taxon>
        <taxon>Liliopsida</taxon>
        <taxon>Poales</taxon>
        <taxon>Poaceae</taxon>
        <taxon>PACMAD clade</taxon>
        <taxon>Arundinoideae</taxon>
        <taxon>Arundineae</taxon>
        <taxon>Arundo</taxon>
    </lineage>
</organism>
<dbReference type="EMBL" id="GBRH01231598">
    <property type="protein sequence ID" value="JAD66297.1"/>
    <property type="molecule type" value="Transcribed_RNA"/>
</dbReference>
<protein>
    <submittedName>
        <fullName evidence="1">Uncharacterized protein</fullName>
    </submittedName>
</protein>
<evidence type="ECO:0000313" key="1">
    <source>
        <dbReference type="EMBL" id="JAD66297.1"/>
    </source>
</evidence>
<dbReference type="AlphaFoldDB" id="A0A0A9Q7J7"/>
<reference evidence="1" key="1">
    <citation type="submission" date="2014-09" db="EMBL/GenBank/DDBJ databases">
        <authorList>
            <person name="Magalhaes I.L.F."/>
            <person name="Oliveira U."/>
            <person name="Santos F.R."/>
            <person name="Vidigal T.H.D.A."/>
            <person name="Brescovit A.D."/>
            <person name="Santos A.J."/>
        </authorList>
    </citation>
    <scope>NUCLEOTIDE SEQUENCE</scope>
    <source>
        <tissue evidence="1">Shoot tissue taken approximately 20 cm above the soil surface</tissue>
    </source>
</reference>
<accession>A0A0A9Q7J7</accession>